<dbReference type="CDD" id="cd00154">
    <property type="entry name" value="Rab"/>
    <property type="match status" value="1"/>
</dbReference>
<dbReference type="GO" id="GO:0003924">
    <property type="term" value="F:GTPase activity"/>
    <property type="evidence" value="ECO:0007669"/>
    <property type="project" value="InterPro"/>
</dbReference>
<dbReference type="FunFam" id="3.40.50.300:FF:001329">
    <property type="entry name" value="Small GTP-binding protein, putative"/>
    <property type="match status" value="1"/>
</dbReference>
<dbReference type="SUPFAM" id="SSF52540">
    <property type="entry name" value="P-loop containing nucleoside triphosphate hydrolases"/>
    <property type="match status" value="1"/>
</dbReference>
<dbReference type="SMART" id="SM00173">
    <property type="entry name" value="RAS"/>
    <property type="match status" value="1"/>
</dbReference>
<dbReference type="InterPro" id="IPR005225">
    <property type="entry name" value="Small_GTP-bd"/>
</dbReference>
<dbReference type="AlphaFoldDB" id="A0A9Y1BLV2"/>
<dbReference type="InterPro" id="IPR027417">
    <property type="entry name" value="P-loop_NTPase"/>
</dbReference>
<reference evidence="3" key="1">
    <citation type="journal article" date="2022" name="Nat. Microbiol.">
        <title>Unique mobile elements and scalable gene flow at the prokaryote-eukaryote boundary revealed by circularized Asgard archaea genomes.</title>
        <authorList>
            <person name="Wu F."/>
            <person name="Speth D.R."/>
            <person name="Philosof A."/>
            <person name="Cremiere A."/>
            <person name="Narayanan A."/>
            <person name="Barco R.A."/>
            <person name="Connon S.A."/>
            <person name="Amend J.P."/>
            <person name="Antoshechkin I.A."/>
            <person name="Orphan V.J."/>
        </authorList>
    </citation>
    <scope>NUCLEOTIDE SEQUENCE</scope>
    <source>
        <strain evidence="3">PM71</strain>
    </source>
</reference>
<dbReference type="Proteomes" id="UP001201020">
    <property type="component" value="Chromosome"/>
</dbReference>
<dbReference type="InterPro" id="IPR001806">
    <property type="entry name" value="Small_GTPase"/>
</dbReference>
<evidence type="ECO:0000313" key="3">
    <source>
        <dbReference type="EMBL" id="UJG40624.1"/>
    </source>
</evidence>
<protein>
    <submittedName>
        <fullName evidence="3">GTP-binding protein</fullName>
    </submittedName>
</protein>
<evidence type="ECO:0000256" key="2">
    <source>
        <dbReference type="ARBA" id="ARBA00023134"/>
    </source>
</evidence>
<dbReference type="SMART" id="SM00175">
    <property type="entry name" value="RAB"/>
    <property type="match status" value="1"/>
</dbReference>
<keyword evidence="2" id="KW-0342">GTP-binding</keyword>
<dbReference type="PRINTS" id="PR00449">
    <property type="entry name" value="RASTRNSFRMNG"/>
</dbReference>
<dbReference type="EMBL" id="CP084166">
    <property type="protein sequence ID" value="UJG40624.1"/>
    <property type="molecule type" value="Genomic_DNA"/>
</dbReference>
<name>A0A9Y1BLV2_9ARCH</name>
<keyword evidence="1" id="KW-0547">Nucleotide-binding</keyword>
<organism evidence="3">
    <name type="scientific">Candidatus Heimdallarchaeum aukensis</name>
    <dbReference type="NCBI Taxonomy" id="2876573"/>
    <lineage>
        <taxon>Archaea</taxon>
        <taxon>Promethearchaeati</taxon>
        <taxon>Candidatus Heimdallarchaeota</taxon>
        <taxon>Candidatus Heimdallarchaeia (ex Rinke et al. 2021) (nom. nud.)</taxon>
        <taxon>Candidatus Heimdallarchaeales</taxon>
        <taxon>Candidatus Heimdallarchaeaceae</taxon>
        <taxon>Candidatus Heimdallarchaeum</taxon>
    </lineage>
</organism>
<proteinExistence type="predicted"/>
<dbReference type="PANTHER" id="PTHR47977">
    <property type="entry name" value="RAS-RELATED PROTEIN RAB"/>
    <property type="match status" value="1"/>
</dbReference>
<gene>
    <name evidence="3" type="ORF">K9W45_12415</name>
</gene>
<dbReference type="GO" id="GO:0005525">
    <property type="term" value="F:GTP binding"/>
    <property type="evidence" value="ECO:0007669"/>
    <property type="project" value="UniProtKB-KW"/>
</dbReference>
<dbReference type="InterPro" id="IPR050227">
    <property type="entry name" value="Rab"/>
</dbReference>
<dbReference type="PROSITE" id="PS51420">
    <property type="entry name" value="RHO"/>
    <property type="match status" value="1"/>
</dbReference>
<sequence>MLGSNKNVTFIVKIINVGDYSVGKTSIAVRYTKNKFSVNYLPTLGVDFYSKEVDIDEDTKIKMVLFDTVGQERLASLRKRYYTGAHGAVVVYDITRKESYENISYWISEIENKVPDIPIIIVGNKTDLEEQRAVPYEQAKKEWESKGYQVLETSAKLGAGVNDVYVTIVKLVMKKLGENK</sequence>
<dbReference type="Gene3D" id="3.40.50.300">
    <property type="entry name" value="P-loop containing nucleotide triphosphate hydrolases"/>
    <property type="match status" value="1"/>
</dbReference>
<accession>A0A9Y1BLV2</accession>
<dbReference type="PROSITE" id="PS51419">
    <property type="entry name" value="RAB"/>
    <property type="match status" value="1"/>
</dbReference>
<dbReference type="Pfam" id="PF00071">
    <property type="entry name" value="Ras"/>
    <property type="match status" value="1"/>
</dbReference>
<dbReference type="NCBIfam" id="TIGR00231">
    <property type="entry name" value="small_GTP"/>
    <property type="match status" value="1"/>
</dbReference>
<evidence type="ECO:0000256" key="1">
    <source>
        <dbReference type="ARBA" id="ARBA00022741"/>
    </source>
</evidence>
<dbReference type="PROSITE" id="PS51421">
    <property type="entry name" value="RAS"/>
    <property type="match status" value="1"/>
</dbReference>
<dbReference type="SMART" id="SM00174">
    <property type="entry name" value="RHO"/>
    <property type="match status" value="1"/>
</dbReference>